<evidence type="ECO:0000313" key="6">
    <source>
        <dbReference type="Proteomes" id="UP000092730"/>
    </source>
</evidence>
<dbReference type="Pfam" id="PF02171">
    <property type="entry name" value="Piwi"/>
    <property type="match status" value="1"/>
</dbReference>
<dbReference type="Gene3D" id="3.40.50.2300">
    <property type="match status" value="1"/>
</dbReference>
<dbReference type="InterPro" id="IPR036397">
    <property type="entry name" value="RNaseH_sf"/>
</dbReference>
<dbReference type="Gene3D" id="2.170.260.10">
    <property type="entry name" value="paz domain"/>
    <property type="match status" value="1"/>
</dbReference>
<keyword evidence="6" id="KW-1185">Reference proteome</keyword>
<dbReference type="AlphaFoldDB" id="A0AAJ8K007"/>
<reference evidence="5" key="2">
    <citation type="submission" date="2024-02" db="EMBL/GenBank/DDBJ databases">
        <title>Comparative genomics of Cryptococcus and Kwoniella reveals pathogenesis evolution and contrasting modes of karyotype evolution via chromosome fusion or intercentromeric recombination.</title>
        <authorList>
            <person name="Coelho M.A."/>
            <person name="David-Palma M."/>
            <person name="Shea T."/>
            <person name="Bowers K."/>
            <person name="McGinley-Smith S."/>
            <person name="Mohammad A.W."/>
            <person name="Gnirke A."/>
            <person name="Yurkov A.M."/>
            <person name="Nowrousian M."/>
            <person name="Sun S."/>
            <person name="Cuomo C.A."/>
            <person name="Heitman J."/>
        </authorList>
    </citation>
    <scope>NUCLEOTIDE SEQUENCE</scope>
    <source>
        <strain evidence="5">CBS 10118</strain>
    </source>
</reference>
<dbReference type="GeneID" id="30208167"/>
<accession>A0AAJ8K007</accession>
<dbReference type="InterPro" id="IPR045246">
    <property type="entry name" value="Piwi_ago-like"/>
</dbReference>
<sequence>MADNSETKEIEDAFNSLSLRDGKDDLANCVPRPDFGRQGRKIMVSANMFKVTFKKNDLIVYHYDIVIESVVNKNAVLPKELKWKVWKKLCATAPGGPVKWGLAAGAYDRERNFFTVHRIPLSKPVVHLPVELEDEEGATERQRQSRNFRVYVRFAREIDLSVVLLYSQGQACDPAPRDMVAMGKAALNTLLRQDLYDRFVPKGGQGRRFFTSEDAKELPDAGLVLEGFIQSFVPTQSGFPAIQLDTAYGPFFKPGSLLGTVTEIFMGHGGGGGRGGRGGRGGGRGRGGFGNGFSNSSAHLANILSARHNQEKLTRLFYGAKYTLTHRTAGRPLQIEGFTSESAERFRFKINDGNGRQERMISAVEYYTATYNLVLKHPSLPMVRTGKEKDKKVFPMELVNLVPFNGIPFAAVSSNQTAEMIKVAAKPPPERKEQTMNWRRKLNYSQLPKLREWCLEVSPEMMKIPARILEPPQVQYRGRTITPRNGAWNLEDNKFAGANRPLKVWSVVCFDSWMKDPDINSVITQLVGTLSKNGSIVENRNPPVVSSNLSELKQGLRNGAIEAIKKGGGSHPQLIVVILRSRESGLYQAIKRIAANELKAPVVTQIMISAKSNNARGIGAYLSNVAMKVHSKLGGVTHAVPVPGVIDQTTMLVGADVTHPPPTAKDKPLLPSIAVSVAAVNGDNNMFVPCVRFQTGRREMIEDLTEMMKDHIRLFEKKNGSKPQKILFFRDGVSEGQYDLCATIEMDRIKKAFKELDPKYNPKITLIICAKRHHMRFFAEDRRDTDKTGNLLPGTVVDSDVTHPYAFDFYLQAHAGLQGTARPTHYVVVVDENNFTADRMQGLCNSLCYSYARTSRAVSLVPVVYYADLIAWKARDFVYPAEDASDTASVVTGSSGSGTVHASFDPQQLYKRLEQVPAFNEMMWVSGSLNLSL</sequence>
<evidence type="ECO:0000259" key="4">
    <source>
        <dbReference type="PROSITE" id="PS50822"/>
    </source>
</evidence>
<dbReference type="Pfam" id="PF02170">
    <property type="entry name" value="PAZ"/>
    <property type="match status" value="1"/>
</dbReference>
<dbReference type="Pfam" id="PF16487">
    <property type="entry name" value="ArgoMid"/>
    <property type="match status" value="1"/>
</dbReference>
<evidence type="ECO:0008006" key="7">
    <source>
        <dbReference type="Google" id="ProtNLM"/>
    </source>
</evidence>
<evidence type="ECO:0000256" key="2">
    <source>
        <dbReference type="SAM" id="MobiDB-lite"/>
    </source>
</evidence>
<protein>
    <recommendedName>
        <fullName evidence="7">Argonaute</fullName>
    </recommendedName>
</protein>
<dbReference type="SMART" id="SM00949">
    <property type="entry name" value="PAZ"/>
    <property type="match status" value="1"/>
</dbReference>
<dbReference type="InterPro" id="IPR003165">
    <property type="entry name" value="Piwi"/>
</dbReference>
<dbReference type="Pfam" id="PF16488">
    <property type="entry name" value="ArgoL2"/>
    <property type="match status" value="1"/>
</dbReference>
<dbReference type="InterPro" id="IPR012337">
    <property type="entry name" value="RNaseH-like_sf"/>
</dbReference>
<feature type="domain" description="Piwi" evidence="4">
    <location>
        <begin position="574"/>
        <end position="879"/>
    </location>
</feature>
<evidence type="ECO:0000313" key="5">
    <source>
        <dbReference type="EMBL" id="WVW78440.1"/>
    </source>
</evidence>
<dbReference type="SUPFAM" id="SSF53098">
    <property type="entry name" value="Ribonuclease H-like"/>
    <property type="match status" value="1"/>
</dbReference>
<dbReference type="InterPro" id="IPR032472">
    <property type="entry name" value="ArgoL2"/>
</dbReference>
<dbReference type="Pfam" id="PF16486">
    <property type="entry name" value="ArgoN"/>
    <property type="match status" value="1"/>
</dbReference>
<dbReference type="PANTHER" id="PTHR22891">
    <property type="entry name" value="EUKARYOTIC TRANSLATION INITIATION FACTOR 2C"/>
    <property type="match status" value="1"/>
</dbReference>
<dbReference type="EMBL" id="CP144541">
    <property type="protein sequence ID" value="WVW78440.1"/>
    <property type="molecule type" value="Genomic_DNA"/>
</dbReference>
<dbReference type="PROSITE" id="PS50822">
    <property type="entry name" value="PIWI"/>
    <property type="match status" value="1"/>
</dbReference>
<dbReference type="CDD" id="cd04657">
    <property type="entry name" value="Piwi_ago-like"/>
    <property type="match status" value="1"/>
</dbReference>
<dbReference type="InterPro" id="IPR036085">
    <property type="entry name" value="PAZ_dom_sf"/>
</dbReference>
<feature type="region of interest" description="Disordered" evidence="2">
    <location>
        <begin position="269"/>
        <end position="290"/>
    </location>
</feature>
<dbReference type="Proteomes" id="UP000092730">
    <property type="component" value="Chromosome 1"/>
</dbReference>
<dbReference type="Gene3D" id="3.30.420.10">
    <property type="entry name" value="Ribonuclease H-like superfamily/Ribonuclease H"/>
    <property type="match status" value="1"/>
</dbReference>
<dbReference type="InterPro" id="IPR032474">
    <property type="entry name" value="Argonaute_N"/>
</dbReference>
<dbReference type="KEGG" id="kbi:30208167"/>
<dbReference type="InterPro" id="IPR003100">
    <property type="entry name" value="PAZ_dom"/>
</dbReference>
<dbReference type="Pfam" id="PF08699">
    <property type="entry name" value="ArgoL1"/>
    <property type="match status" value="1"/>
</dbReference>
<comment type="similarity">
    <text evidence="1">Belongs to the argonaute family.</text>
</comment>
<dbReference type="InterPro" id="IPR014811">
    <property type="entry name" value="ArgoL1"/>
</dbReference>
<dbReference type="InterPro" id="IPR032473">
    <property type="entry name" value="Argonaute_Mid_dom"/>
</dbReference>
<dbReference type="SMART" id="SM00950">
    <property type="entry name" value="Piwi"/>
    <property type="match status" value="1"/>
</dbReference>
<reference evidence="5" key="1">
    <citation type="submission" date="2013-07" db="EMBL/GenBank/DDBJ databases">
        <authorList>
            <consortium name="The Broad Institute Genome Sequencing Platform"/>
            <person name="Cuomo C."/>
            <person name="Litvintseva A."/>
            <person name="Chen Y."/>
            <person name="Heitman J."/>
            <person name="Sun S."/>
            <person name="Springer D."/>
            <person name="Dromer F."/>
            <person name="Young S.K."/>
            <person name="Zeng Q."/>
            <person name="Gargeya S."/>
            <person name="Fitzgerald M."/>
            <person name="Abouelleil A."/>
            <person name="Alvarado L."/>
            <person name="Berlin A.M."/>
            <person name="Chapman S.B."/>
            <person name="Dewar J."/>
            <person name="Goldberg J."/>
            <person name="Griggs A."/>
            <person name="Gujja S."/>
            <person name="Hansen M."/>
            <person name="Howarth C."/>
            <person name="Imamovic A."/>
            <person name="Larimer J."/>
            <person name="McCowan C."/>
            <person name="Murphy C."/>
            <person name="Pearson M."/>
            <person name="Priest M."/>
            <person name="Roberts A."/>
            <person name="Saif S."/>
            <person name="Shea T."/>
            <person name="Sykes S."/>
            <person name="Wortman J."/>
            <person name="Nusbaum C."/>
            <person name="Birren B."/>
        </authorList>
    </citation>
    <scope>NUCLEOTIDE SEQUENCE</scope>
    <source>
        <strain evidence="5">CBS 10118</strain>
    </source>
</reference>
<dbReference type="SUPFAM" id="SSF101690">
    <property type="entry name" value="PAZ domain"/>
    <property type="match status" value="1"/>
</dbReference>
<dbReference type="CDD" id="cd02846">
    <property type="entry name" value="PAZ_argonaute_like"/>
    <property type="match status" value="1"/>
</dbReference>
<organism evidence="5 6">
    <name type="scientific">Kwoniella bestiolae CBS 10118</name>
    <dbReference type="NCBI Taxonomy" id="1296100"/>
    <lineage>
        <taxon>Eukaryota</taxon>
        <taxon>Fungi</taxon>
        <taxon>Dikarya</taxon>
        <taxon>Basidiomycota</taxon>
        <taxon>Agaricomycotina</taxon>
        <taxon>Tremellomycetes</taxon>
        <taxon>Tremellales</taxon>
        <taxon>Cryptococcaceae</taxon>
        <taxon>Kwoniella</taxon>
    </lineage>
</organism>
<proteinExistence type="inferred from homology"/>
<evidence type="ECO:0000259" key="3">
    <source>
        <dbReference type="PROSITE" id="PS50821"/>
    </source>
</evidence>
<dbReference type="PROSITE" id="PS50821">
    <property type="entry name" value="PAZ"/>
    <property type="match status" value="1"/>
</dbReference>
<evidence type="ECO:0000256" key="1">
    <source>
        <dbReference type="RuleBase" id="RU361178"/>
    </source>
</evidence>
<feature type="domain" description="PAZ" evidence="3">
    <location>
        <begin position="296"/>
        <end position="403"/>
    </location>
</feature>
<name>A0AAJ8K007_9TREE</name>
<gene>
    <name evidence="5" type="ORF">I302_100394</name>
</gene>
<dbReference type="GO" id="GO:0003723">
    <property type="term" value="F:RNA binding"/>
    <property type="evidence" value="ECO:0007669"/>
    <property type="project" value="InterPro"/>
</dbReference>
<dbReference type="RefSeq" id="XP_065725146.1">
    <property type="nucleotide sequence ID" value="XM_065869074.1"/>
</dbReference>